<dbReference type="SMART" id="SM00822">
    <property type="entry name" value="PKS_KR"/>
    <property type="match status" value="1"/>
</dbReference>
<dbReference type="InterPro" id="IPR057326">
    <property type="entry name" value="KR_dom"/>
</dbReference>
<dbReference type="FunFam" id="3.40.50.720:FF:000084">
    <property type="entry name" value="Short-chain dehydrogenase reductase"/>
    <property type="match status" value="1"/>
</dbReference>
<dbReference type="RefSeq" id="WP_137685283.1">
    <property type="nucleotide sequence ID" value="NZ_BIXZ01000011.1"/>
</dbReference>
<evidence type="ECO:0000256" key="1">
    <source>
        <dbReference type="ARBA" id="ARBA00006484"/>
    </source>
</evidence>
<keyword evidence="4" id="KW-1185">Reference proteome</keyword>
<accession>A0A4C2EUK3</accession>
<dbReference type="PRINTS" id="PR00080">
    <property type="entry name" value="SDRFAMILY"/>
</dbReference>
<dbReference type="InterPro" id="IPR002347">
    <property type="entry name" value="SDR_fam"/>
</dbReference>
<dbReference type="OrthoDB" id="24596at2157"/>
<dbReference type="PANTHER" id="PTHR42760">
    <property type="entry name" value="SHORT-CHAIN DEHYDROGENASES/REDUCTASES FAMILY MEMBER"/>
    <property type="match status" value="1"/>
</dbReference>
<evidence type="ECO:0000313" key="4">
    <source>
        <dbReference type="Proteomes" id="UP000304382"/>
    </source>
</evidence>
<dbReference type="PANTHER" id="PTHR42760:SF124">
    <property type="entry name" value="SHORT-CHAIN DEHYDROGENASE_REDUCTASE"/>
    <property type="match status" value="1"/>
</dbReference>
<dbReference type="AlphaFoldDB" id="A0A4C2EUK3"/>
<feature type="domain" description="Ketoreductase" evidence="2">
    <location>
        <begin position="11"/>
        <end position="195"/>
    </location>
</feature>
<dbReference type="SUPFAM" id="SSF51735">
    <property type="entry name" value="NAD(P)-binding Rossmann-fold domains"/>
    <property type="match status" value="1"/>
</dbReference>
<dbReference type="PRINTS" id="PR00081">
    <property type="entry name" value="GDHRDH"/>
</dbReference>
<proteinExistence type="inferred from homology"/>
<reference evidence="3 4" key="1">
    <citation type="submission" date="2019-02" db="EMBL/GenBank/DDBJ databases">
        <title>Haloarcula mannanilyticum sp. nov., a mannan degrading haloarchaeon isolated from commercial salt.</title>
        <authorList>
            <person name="Enomoto S."/>
            <person name="Shimane Y."/>
            <person name="Kamekura M."/>
            <person name="Ito T."/>
            <person name="Moriya O."/>
            <person name="Ihara K."/>
            <person name="Takahashi-Ando N."/>
            <person name="Fukushima Y."/>
            <person name="Yoshida Y."/>
            <person name="Usama R."/>
            <person name="Takai K."/>
            <person name="Minegishi H."/>
        </authorList>
    </citation>
    <scope>NUCLEOTIDE SEQUENCE [LARGE SCALE GENOMIC DNA]</scope>
    <source>
        <strain evidence="3 4">MD130-1</strain>
    </source>
</reference>
<evidence type="ECO:0000259" key="2">
    <source>
        <dbReference type="SMART" id="SM00822"/>
    </source>
</evidence>
<comment type="caution">
    <text evidence="3">The sequence shown here is derived from an EMBL/GenBank/DDBJ whole genome shotgun (WGS) entry which is preliminary data.</text>
</comment>
<name>A0A4C2EUK3_9EURY</name>
<dbReference type="NCBIfam" id="NF005559">
    <property type="entry name" value="PRK07231.1"/>
    <property type="match status" value="1"/>
</dbReference>
<dbReference type="EMBL" id="BIXZ01000011">
    <property type="protein sequence ID" value="GCF15869.1"/>
    <property type="molecule type" value="Genomic_DNA"/>
</dbReference>
<organism evidence="3 4">
    <name type="scientific">Haloarcula mannanilytica</name>
    <dbReference type="NCBI Taxonomy" id="2509225"/>
    <lineage>
        <taxon>Archaea</taxon>
        <taxon>Methanobacteriati</taxon>
        <taxon>Methanobacteriota</taxon>
        <taxon>Stenosarchaea group</taxon>
        <taxon>Halobacteria</taxon>
        <taxon>Halobacteriales</taxon>
        <taxon>Haloarculaceae</taxon>
        <taxon>Haloarcula</taxon>
    </lineage>
</organism>
<protein>
    <submittedName>
        <fullName evidence="3">Sorbitol dehydrogenase</fullName>
    </submittedName>
</protein>
<sequence>MGELQYDFSGETVVVTGGASGIGRAVARRFGDAGATVLIADIREHPVDGAESTPTHELIEDNGGRAIFVETDVSDPDDVAAVVEASREFGGVDVMVNNAGIYREASLIETGTAAFDQVFAINVRGVFAGCRAAARQMLARDDPGCIVNTASISSEYAQVGHTMYDASKGAVMMITRVGALELAKHDIRVNAVAPGVIETTFGTDNPEIEQTNTDGFILESADIPEIGEQKVSADIPMDRMGTPDELAGSYLFLASEAASYVTGHLLYADGGYSIL</sequence>
<dbReference type="InterPro" id="IPR036291">
    <property type="entry name" value="NAD(P)-bd_dom_sf"/>
</dbReference>
<dbReference type="GO" id="GO:0016616">
    <property type="term" value="F:oxidoreductase activity, acting on the CH-OH group of donors, NAD or NADP as acceptor"/>
    <property type="evidence" value="ECO:0007669"/>
    <property type="project" value="UniProtKB-ARBA"/>
</dbReference>
<evidence type="ECO:0000313" key="3">
    <source>
        <dbReference type="EMBL" id="GCF15869.1"/>
    </source>
</evidence>
<dbReference type="Pfam" id="PF13561">
    <property type="entry name" value="adh_short_C2"/>
    <property type="match status" value="1"/>
</dbReference>
<dbReference type="Gene3D" id="3.40.50.720">
    <property type="entry name" value="NAD(P)-binding Rossmann-like Domain"/>
    <property type="match status" value="1"/>
</dbReference>
<dbReference type="Proteomes" id="UP000304382">
    <property type="component" value="Unassembled WGS sequence"/>
</dbReference>
<gene>
    <name evidence="3" type="ORF">Harman_38040</name>
</gene>
<comment type="similarity">
    <text evidence="1">Belongs to the short-chain dehydrogenases/reductases (SDR) family.</text>
</comment>
<dbReference type="CDD" id="cd05233">
    <property type="entry name" value="SDR_c"/>
    <property type="match status" value="1"/>
</dbReference>